<comment type="subcellular location">
    <subcellularLocation>
        <location evidence="3 16">Cytoplasm</location>
    </subcellularLocation>
</comment>
<accession>A0ABU0ATA7</accession>
<evidence type="ECO:0000256" key="6">
    <source>
        <dbReference type="ARBA" id="ARBA00008391"/>
    </source>
</evidence>
<evidence type="ECO:0000256" key="1">
    <source>
        <dbReference type="ARBA" id="ARBA00001946"/>
    </source>
</evidence>
<dbReference type="EMBL" id="JAUSTN010000001">
    <property type="protein sequence ID" value="MDQ0274099.1"/>
    <property type="molecule type" value="Genomic_DNA"/>
</dbReference>
<comment type="function">
    <text evidence="2">Purine salvage pathway enzyme that catalyzes the transfer of the ribosyl-5-phosphate group from 5-phospho-alpha-D-ribose 1-diphosphate (PRPP) to the N9 position of the 6-oxopurines hypoxanthine and guanine to form the corresponding ribonucleotides IMP (inosine 5'-monophosphate) and GMP (guanosine 5'-monophosphate), with the release of PPi.</text>
</comment>
<keyword evidence="13 16" id="KW-0460">Magnesium</keyword>
<dbReference type="GO" id="GO:0016757">
    <property type="term" value="F:glycosyltransferase activity"/>
    <property type="evidence" value="ECO:0007669"/>
    <property type="project" value="UniProtKB-KW"/>
</dbReference>
<evidence type="ECO:0000256" key="13">
    <source>
        <dbReference type="ARBA" id="ARBA00022842"/>
    </source>
</evidence>
<evidence type="ECO:0000256" key="2">
    <source>
        <dbReference type="ARBA" id="ARBA00002049"/>
    </source>
</evidence>
<dbReference type="NCBIfam" id="TIGR01203">
    <property type="entry name" value="HGPRTase"/>
    <property type="match status" value="1"/>
</dbReference>
<dbReference type="Pfam" id="PF00156">
    <property type="entry name" value="Pribosyltran"/>
    <property type="match status" value="1"/>
</dbReference>
<evidence type="ECO:0000313" key="18">
    <source>
        <dbReference type="EMBL" id="MDQ0274099.1"/>
    </source>
</evidence>
<feature type="domain" description="Phosphoribosyltransferase" evidence="17">
    <location>
        <begin position="12"/>
        <end position="158"/>
    </location>
</feature>
<dbReference type="PANTHER" id="PTHR43340:SF1">
    <property type="entry name" value="HYPOXANTHINE PHOSPHORIBOSYLTRANSFERASE"/>
    <property type="match status" value="1"/>
</dbReference>
<dbReference type="SUPFAM" id="SSF53271">
    <property type="entry name" value="PRTase-like"/>
    <property type="match status" value="1"/>
</dbReference>
<evidence type="ECO:0000256" key="8">
    <source>
        <dbReference type="ARBA" id="ARBA00022676"/>
    </source>
</evidence>
<dbReference type="InterPro" id="IPR029057">
    <property type="entry name" value="PRTase-like"/>
</dbReference>
<evidence type="ECO:0000256" key="4">
    <source>
        <dbReference type="ARBA" id="ARBA00004669"/>
    </source>
</evidence>
<dbReference type="InterPro" id="IPR005904">
    <property type="entry name" value="Hxn_phspho_trans"/>
</dbReference>
<comment type="catalytic activity">
    <reaction evidence="15">
        <text>IMP + diphosphate = hypoxanthine + 5-phospho-alpha-D-ribose 1-diphosphate</text>
        <dbReference type="Rhea" id="RHEA:17973"/>
        <dbReference type="ChEBI" id="CHEBI:17368"/>
        <dbReference type="ChEBI" id="CHEBI:33019"/>
        <dbReference type="ChEBI" id="CHEBI:58017"/>
        <dbReference type="ChEBI" id="CHEBI:58053"/>
        <dbReference type="EC" id="2.4.2.8"/>
    </reaction>
    <physiologicalReaction direction="right-to-left" evidence="15">
        <dbReference type="Rhea" id="RHEA:17975"/>
    </physiologicalReaction>
</comment>
<reference evidence="18 19" key="1">
    <citation type="submission" date="2023-07" db="EMBL/GenBank/DDBJ databases">
        <title>Genomic Encyclopedia of Type Strains, Phase IV (KMG-IV): sequencing the most valuable type-strain genomes for metagenomic binning, comparative biology and taxonomic classification.</title>
        <authorList>
            <person name="Goeker M."/>
        </authorList>
    </citation>
    <scope>NUCLEOTIDE SEQUENCE [LARGE SCALE GENOMIC DNA]</scope>
    <source>
        <strain evidence="18 19">DSM 22616</strain>
    </source>
</reference>
<name>A0ABU0ATA7_9FIRM</name>
<evidence type="ECO:0000313" key="19">
    <source>
        <dbReference type="Proteomes" id="UP001236559"/>
    </source>
</evidence>
<keyword evidence="10 16" id="KW-0479">Metal-binding</keyword>
<dbReference type="Proteomes" id="UP001236559">
    <property type="component" value="Unassembled WGS sequence"/>
</dbReference>
<evidence type="ECO:0000256" key="15">
    <source>
        <dbReference type="ARBA" id="ARBA00049402"/>
    </source>
</evidence>
<evidence type="ECO:0000256" key="7">
    <source>
        <dbReference type="ARBA" id="ARBA00022490"/>
    </source>
</evidence>
<gene>
    <name evidence="18" type="ORF">J2S72_000095</name>
</gene>
<dbReference type="Gene3D" id="3.40.50.2020">
    <property type="match status" value="1"/>
</dbReference>
<keyword evidence="7 16" id="KW-0963">Cytoplasm</keyword>
<dbReference type="InterPro" id="IPR050408">
    <property type="entry name" value="HGPRT"/>
</dbReference>
<keyword evidence="11 16" id="KW-0660">Purine salvage</keyword>
<comment type="pathway">
    <text evidence="5">Purine metabolism; GMP biosynthesis via salvage pathway; GMP from guanine: step 1/1.</text>
</comment>
<keyword evidence="19" id="KW-1185">Reference proteome</keyword>
<evidence type="ECO:0000256" key="10">
    <source>
        <dbReference type="ARBA" id="ARBA00022723"/>
    </source>
</evidence>
<keyword evidence="8 16" id="KW-0328">Glycosyltransferase</keyword>
<sequence length="177" mass="20217">MKEFLDEILYSEEDIDKKVRELGAQITKDYKDKDLLVVGILKGAVSFMSDLIKRIDLPLTVDYMDVTSYEGVNTSGQVKILKDLDNSIEGKDVLIVEDIIDTGTTLNYIKNLFENRLANSVTIATLLNKPKRRKIDVYVKYIGYDIEDLFVIGYGLDYNEIGRNLPYIGTLKKEIYS</sequence>
<dbReference type="PANTHER" id="PTHR43340">
    <property type="entry name" value="HYPOXANTHINE-GUANINE PHOSPHORIBOSYLTRANSFERASE"/>
    <property type="match status" value="1"/>
</dbReference>
<dbReference type="EC" id="2.4.2.8" evidence="16"/>
<comment type="catalytic activity">
    <reaction evidence="14">
        <text>GMP + diphosphate = guanine + 5-phospho-alpha-D-ribose 1-diphosphate</text>
        <dbReference type="Rhea" id="RHEA:25424"/>
        <dbReference type="ChEBI" id="CHEBI:16235"/>
        <dbReference type="ChEBI" id="CHEBI:33019"/>
        <dbReference type="ChEBI" id="CHEBI:58017"/>
        <dbReference type="ChEBI" id="CHEBI:58115"/>
        <dbReference type="EC" id="2.4.2.8"/>
    </reaction>
    <physiologicalReaction direction="right-to-left" evidence="14">
        <dbReference type="Rhea" id="RHEA:25426"/>
    </physiologicalReaction>
</comment>
<dbReference type="CDD" id="cd06223">
    <property type="entry name" value="PRTases_typeI"/>
    <property type="match status" value="1"/>
</dbReference>
<evidence type="ECO:0000256" key="16">
    <source>
        <dbReference type="RuleBase" id="RU364099"/>
    </source>
</evidence>
<evidence type="ECO:0000256" key="9">
    <source>
        <dbReference type="ARBA" id="ARBA00022679"/>
    </source>
</evidence>
<keyword evidence="9 16" id="KW-0808">Transferase</keyword>
<dbReference type="RefSeq" id="WP_023056406.1">
    <property type="nucleotide sequence ID" value="NZ_JAUSTN010000001.1"/>
</dbReference>
<dbReference type="InterPro" id="IPR000836">
    <property type="entry name" value="PRTase_dom"/>
</dbReference>
<evidence type="ECO:0000256" key="3">
    <source>
        <dbReference type="ARBA" id="ARBA00004496"/>
    </source>
</evidence>
<comment type="caution">
    <text evidence="18">The sequence shown here is derived from an EMBL/GenBank/DDBJ whole genome shotgun (WGS) entry which is preliminary data.</text>
</comment>
<keyword evidence="12 16" id="KW-0547">Nucleotide-binding</keyword>
<proteinExistence type="inferred from homology"/>
<protein>
    <recommendedName>
        <fullName evidence="16">Hypoxanthine phosphoribosyltransferase</fullName>
        <ecNumber evidence="16">2.4.2.8</ecNumber>
    </recommendedName>
</protein>
<comment type="similarity">
    <text evidence="6 16">Belongs to the purine/pyrimidine phosphoribosyltransferase family.</text>
</comment>
<evidence type="ECO:0000256" key="11">
    <source>
        <dbReference type="ARBA" id="ARBA00022726"/>
    </source>
</evidence>
<organism evidence="18 19">
    <name type="scientific">Peptoniphilus koenoeneniae</name>
    <dbReference type="NCBI Taxonomy" id="507751"/>
    <lineage>
        <taxon>Bacteria</taxon>
        <taxon>Bacillati</taxon>
        <taxon>Bacillota</taxon>
        <taxon>Tissierellia</taxon>
        <taxon>Tissierellales</taxon>
        <taxon>Peptoniphilaceae</taxon>
        <taxon>Peptoniphilus</taxon>
    </lineage>
</organism>
<comment type="pathway">
    <text evidence="4 16">Purine metabolism; IMP biosynthesis via salvage pathway; IMP from hypoxanthine: step 1/1.</text>
</comment>
<evidence type="ECO:0000256" key="14">
    <source>
        <dbReference type="ARBA" id="ARBA00048811"/>
    </source>
</evidence>
<comment type="cofactor">
    <cofactor evidence="1 16">
        <name>Mg(2+)</name>
        <dbReference type="ChEBI" id="CHEBI:18420"/>
    </cofactor>
</comment>
<evidence type="ECO:0000259" key="17">
    <source>
        <dbReference type="Pfam" id="PF00156"/>
    </source>
</evidence>
<evidence type="ECO:0000256" key="5">
    <source>
        <dbReference type="ARBA" id="ARBA00004676"/>
    </source>
</evidence>
<evidence type="ECO:0000256" key="12">
    <source>
        <dbReference type="ARBA" id="ARBA00022741"/>
    </source>
</evidence>